<dbReference type="Pfam" id="PF01904">
    <property type="entry name" value="DUF72"/>
    <property type="match status" value="1"/>
</dbReference>
<dbReference type="Gene3D" id="3.20.20.410">
    <property type="entry name" value="Protein of unknown function UPF0759"/>
    <property type="match status" value="1"/>
</dbReference>
<name>A0A316I2H0_9GAMM</name>
<dbReference type="InterPro" id="IPR036520">
    <property type="entry name" value="UPF0759_sf"/>
</dbReference>
<reference evidence="1 2" key="1">
    <citation type="submission" date="2018-05" db="EMBL/GenBank/DDBJ databases">
        <title>Genomic Encyclopedia of Type Strains, Phase IV (KMG-IV): sequencing the most valuable type-strain genomes for metagenomic binning, comparative biology and taxonomic classification.</title>
        <authorList>
            <person name="Goeker M."/>
        </authorList>
    </citation>
    <scope>NUCLEOTIDE SEQUENCE [LARGE SCALE GENOMIC DNA]</scope>
    <source>
        <strain evidence="1 2">DSM 14263</strain>
    </source>
</reference>
<dbReference type="InterPro" id="IPR002763">
    <property type="entry name" value="DUF72"/>
</dbReference>
<dbReference type="EMBL" id="QGHC01000007">
    <property type="protein sequence ID" value="PWK86704.1"/>
    <property type="molecule type" value="Genomic_DNA"/>
</dbReference>
<comment type="caution">
    <text evidence="1">The sequence shown here is derived from an EMBL/GenBank/DDBJ whole genome shotgun (WGS) entry which is preliminary data.</text>
</comment>
<accession>A0A316I2H0</accession>
<dbReference type="PANTHER" id="PTHR30348">
    <property type="entry name" value="UNCHARACTERIZED PROTEIN YECE"/>
    <property type="match status" value="1"/>
</dbReference>
<dbReference type="Proteomes" id="UP000245812">
    <property type="component" value="Unassembled WGS sequence"/>
</dbReference>
<dbReference type="AlphaFoldDB" id="A0A316I2H0"/>
<dbReference type="OrthoDB" id="9780310at2"/>
<protein>
    <submittedName>
        <fullName evidence="1">Uncharacterized protein YecE (DUF72 family)</fullName>
    </submittedName>
</protein>
<dbReference type="RefSeq" id="WP_109723706.1">
    <property type="nucleotide sequence ID" value="NZ_MSZV01000087.1"/>
</dbReference>
<keyword evidence="2" id="KW-1185">Reference proteome</keyword>
<sequence>MTLRIGISGWRYAAWRGRFYPPGLPQREELAYAARRFPSVELNGSFHALQRPSSYRRWHDATPRGFVFAVKGPRFVTHVKRLRDVEAPLANFFASGVLALRGKLGPLLWQFPPGLAYEPERLEGFLARLPRDFAAARALARRHDRHVAEADLAAPRNRRLRHAVEVRHGSYACADFVAQLRRHRVALAVADSAGRWPRLEDVTAGFMYLRLHGDTELYASGYGNAALDGWARRIRAWARGGQPRGACTASRAPPPKRKSRDVYCYFDNDARGAAPFDALRLAERLARR</sequence>
<gene>
    <name evidence="1" type="ORF">C7456_10795</name>
</gene>
<dbReference type="SUPFAM" id="SSF117396">
    <property type="entry name" value="TM1631-like"/>
    <property type="match status" value="1"/>
</dbReference>
<dbReference type="PANTHER" id="PTHR30348:SF4">
    <property type="entry name" value="DUF72 DOMAIN-CONTAINING PROTEIN"/>
    <property type="match status" value="1"/>
</dbReference>
<proteinExistence type="predicted"/>
<organism evidence="1 2">
    <name type="scientific">Fulvimonas soli</name>
    <dbReference type="NCBI Taxonomy" id="155197"/>
    <lineage>
        <taxon>Bacteria</taxon>
        <taxon>Pseudomonadati</taxon>
        <taxon>Pseudomonadota</taxon>
        <taxon>Gammaproteobacteria</taxon>
        <taxon>Lysobacterales</taxon>
        <taxon>Rhodanobacteraceae</taxon>
        <taxon>Fulvimonas</taxon>
    </lineage>
</organism>
<evidence type="ECO:0000313" key="2">
    <source>
        <dbReference type="Proteomes" id="UP000245812"/>
    </source>
</evidence>
<evidence type="ECO:0000313" key="1">
    <source>
        <dbReference type="EMBL" id="PWK86704.1"/>
    </source>
</evidence>